<feature type="transmembrane region" description="Helical" evidence="6">
    <location>
        <begin position="266"/>
        <end position="283"/>
    </location>
</feature>
<feature type="region of interest" description="Disordered" evidence="5">
    <location>
        <begin position="68"/>
        <end position="108"/>
    </location>
</feature>
<evidence type="ECO:0000256" key="4">
    <source>
        <dbReference type="ARBA" id="ARBA00023136"/>
    </source>
</evidence>
<gene>
    <name evidence="8" type="primary">HCN2</name>
    <name evidence="8" type="ORF">AK812_SmicGene7841</name>
</gene>
<dbReference type="GO" id="GO:0005249">
    <property type="term" value="F:voltage-gated potassium channel activity"/>
    <property type="evidence" value="ECO:0007669"/>
    <property type="project" value="TreeGrafter"/>
</dbReference>
<proteinExistence type="predicted"/>
<dbReference type="InterPro" id="IPR005821">
    <property type="entry name" value="Ion_trans_dom"/>
</dbReference>
<accession>A0A1Q9EMD7</accession>
<feature type="transmembrane region" description="Helical" evidence="6">
    <location>
        <begin position="193"/>
        <end position="216"/>
    </location>
</feature>
<dbReference type="GO" id="GO:0098855">
    <property type="term" value="C:HCN channel complex"/>
    <property type="evidence" value="ECO:0007669"/>
    <property type="project" value="TreeGrafter"/>
</dbReference>
<organism evidence="8 9">
    <name type="scientific">Symbiodinium microadriaticum</name>
    <name type="common">Dinoflagellate</name>
    <name type="synonym">Zooxanthella microadriatica</name>
    <dbReference type="NCBI Taxonomy" id="2951"/>
    <lineage>
        <taxon>Eukaryota</taxon>
        <taxon>Sar</taxon>
        <taxon>Alveolata</taxon>
        <taxon>Dinophyceae</taxon>
        <taxon>Suessiales</taxon>
        <taxon>Symbiodiniaceae</taxon>
        <taxon>Symbiodinium</taxon>
    </lineage>
</organism>
<dbReference type="OrthoDB" id="421226at2759"/>
<evidence type="ECO:0000256" key="2">
    <source>
        <dbReference type="ARBA" id="ARBA00022692"/>
    </source>
</evidence>
<dbReference type="PANTHER" id="PTHR45689:SF5">
    <property type="entry name" value="I[[H]] CHANNEL, ISOFORM E"/>
    <property type="match status" value="1"/>
</dbReference>
<dbReference type="GO" id="GO:0035725">
    <property type="term" value="P:sodium ion transmembrane transport"/>
    <property type="evidence" value="ECO:0007669"/>
    <property type="project" value="TreeGrafter"/>
</dbReference>
<feature type="transmembrane region" description="Helical" evidence="6">
    <location>
        <begin position="333"/>
        <end position="358"/>
    </location>
</feature>
<dbReference type="Gene3D" id="1.10.287.70">
    <property type="match status" value="1"/>
</dbReference>
<dbReference type="GO" id="GO:0003254">
    <property type="term" value="P:regulation of membrane depolarization"/>
    <property type="evidence" value="ECO:0007669"/>
    <property type="project" value="TreeGrafter"/>
</dbReference>
<comment type="subcellular location">
    <subcellularLocation>
        <location evidence="1">Membrane</location>
        <topology evidence="1">Multi-pass membrane protein</topology>
    </subcellularLocation>
</comment>
<dbReference type="Pfam" id="PF00520">
    <property type="entry name" value="Ion_trans"/>
    <property type="match status" value="1"/>
</dbReference>
<name>A0A1Q9EMD7_SYMMI</name>
<comment type="caution">
    <text evidence="8">The sequence shown here is derived from an EMBL/GenBank/DDBJ whole genome shotgun (WGS) entry which is preliminary data.</text>
</comment>
<dbReference type="AlphaFoldDB" id="A0A1Q9EMD7"/>
<keyword evidence="9" id="KW-1185">Reference proteome</keyword>
<evidence type="ECO:0000259" key="7">
    <source>
        <dbReference type="Pfam" id="PF00520"/>
    </source>
</evidence>
<protein>
    <submittedName>
        <fullName evidence="8">Potassium/sodium hyperpolarization-activated cyclic nucleotide-gated channel 2</fullName>
    </submittedName>
</protein>
<dbReference type="InterPro" id="IPR051413">
    <property type="entry name" value="K/Na_HCN_channel"/>
</dbReference>
<keyword evidence="4 6" id="KW-0472">Membrane</keyword>
<dbReference type="PANTHER" id="PTHR45689">
    <property type="entry name" value="I[[H]] CHANNEL, ISOFORM E"/>
    <property type="match status" value="1"/>
</dbReference>
<keyword evidence="3 6" id="KW-1133">Transmembrane helix</keyword>
<evidence type="ECO:0000256" key="3">
    <source>
        <dbReference type="ARBA" id="ARBA00022989"/>
    </source>
</evidence>
<feature type="transmembrane region" description="Helical" evidence="6">
    <location>
        <begin position="228"/>
        <end position="246"/>
    </location>
</feature>
<sequence length="480" mass="53942">MADLSGNVHEYVPAGRGHFWELHRQLAECYTSDMAACEGRRRNSFNRQGSAGFSDRGGLVISSAMAVPELSPPSPQSSHNLAPLRPGVGPPSVDRLERNRAPTGNSKGKTLRTLLDVQGVDLPEDASVADLDLKMHTCWADWTGSKNLHHAATRSRRVTSKSASAHDGDIETDLNSTLLSRCVVHPGGAFKTFWNFIVAVGVFYDMIVIPLGAFNMPNSDFIDVMDTLFQLFWNADFVLAFLTGYYEKGTLILKPWRTACHYVKTWMLFDLGLISMDWAFFVIDLQSNGAEDDWSRALRMLRFLRLLRIVRAVKLRRAHEALQDLLHSQAASLYLSLCSSLMYLMVLNHLIACAWFGVSWLNTRNWVLDAALHEEDATFQYLYSMNWAFAQLGVGSSSAKPQNSLETAFCVLIAFRSLMTSAPRADENTEFRLLRAYLAHHNIPQESRQKVTQFLQHQYALKTQDRSDGILDVPPYATSE</sequence>
<feature type="domain" description="Ion transport" evidence="7">
    <location>
        <begin position="192"/>
        <end position="390"/>
    </location>
</feature>
<dbReference type="EMBL" id="LSRX01000113">
    <property type="protein sequence ID" value="OLQ08616.1"/>
    <property type="molecule type" value="Genomic_DNA"/>
</dbReference>
<evidence type="ECO:0000256" key="1">
    <source>
        <dbReference type="ARBA" id="ARBA00004141"/>
    </source>
</evidence>
<keyword evidence="2 6" id="KW-0812">Transmembrane</keyword>
<evidence type="ECO:0000313" key="8">
    <source>
        <dbReference type="EMBL" id="OLQ08616.1"/>
    </source>
</evidence>
<dbReference type="Proteomes" id="UP000186817">
    <property type="component" value="Unassembled WGS sequence"/>
</dbReference>
<evidence type="ECO:0000256" key="5">
    <source>
        <dbReference type="SAM" id="MobiDB-lite"/>
    </source>
</evidence>
<reference evidence="8 9" key="1">
    <citation type="submission" date="2016-02" db="EMBL/GenBank/DDBJ databases">
        <title>Genome analysis of coral dinoflagellate symbionts highlights evolutionary adaptations to a symbiotic lifestyle.</title>
        <authorList>
            <person name="Aranda M."/>
            <person name="Li Y."/>
            <person name="Liew Y.J."/>
            <person name="Baumgarten S."/>
            <person name="Simakov O."/>
            <person name="Wilson M."/>
            <person name="Piel J."/>
            <person name="Ashoor H."/>
            <person name="Bougouffa S."/>
            <person name="Bajic V.B."/>
            <person name="Ryu T."/>
            <person name="Ravasi T."/>
            <person name="Bayer T."/>
            <person name="Micklem G."/>
            <person name="Kim H."/>
            <person name="Bhak J."/>
            <person name="Lajeunesse T.C."/>
            <person name="Voolstra C.R."/>
        </authorList>
    </citation>
    <scope>NUCLEOTIDE SEQUENCE [LARGE SCALE GENOMIC DNA]</scope>
    <source>
        <strain evidence="8 9">CCMP2467</strain>
    </source>
</reference>
<evidence type="ECO:0000313" key="9">
    <source>
        <dbReference type="Proteomes" id="UP000186817"/>
    </source>
</evidence>
<dbReference type="SUPFAM" id="SSF81324">
    <property type="entry name" value="Voltage-gated potassium channels"/>
    <property type="match status" value="1"/>
</dbReference>
<evidence type="ECO:0000256" key="6">
    <source>
        <dbReference type="SAM" id="Phobius"/>
    </source>
</evidence>